<keyword evidence="1" id="KW-0732">Signal</keyword>
<evidence type="ECO:0008006" key="4">
    <source>
        <dbReference type="Google" id="ProtNLM"/>
    </source>
</evidence>
<evidence type="ECO:0000256" key="1">
    <source>
        <dbReference type="SAM" id="SignalP"/>
    </source>
</evidence>
<keyword evidence="3" id="KW-1185">Reference proteome</keyword>
<evidence type="ECO:0000313" key="3">
    <source>
        <dbReference type="Proteomes" id="UP000198846"/>
    </source>
</evidence>
<dbReference type="OrthoDB" id="1495718at2"/>
<dbReference type="RefSeq" id="WP_092131251.1">
    <property type="nucleotide sequence ID" value="NZ_FNQK01000001.1"/>
</dbReference>
<protein>
    <recommendedName>
        <fullName evidence="4">DUF3078 domain-containing protein</fullName>
    </recommendedName>
</protein>
<dbReference type="Pfam" id="PF11276">
    <property type="entry name" value="DUF3078"/>
    <property type="match status" value="1"/>
</dbReference>
<dbReference type="EMBL" id="FNQK01000001">
    <property type="protein sequence ID" value="SDZ74616.1"/>
    <property type="molecule type" value="Genomic_DNA"/>
</dbReference>
<name>A0A1H3VIL7_BIZPA</name>
<gene>
    <name evidence="2" type="ORF">SAMN04487990_101196</name>
</gene>
<dbReference type="Proteomes" id="UP000198846">
    <property type="component" value="Unassembled WGS sequence"/>
</dbReference>
<sequence>MRVIFLLATLCFSVHSFAQQNTITVKSEQDSIVAKDSIKPWTIKNKAGLDLSEVTFVNWNAGGSNSISALTSFVTAADFKKNNLTWKNKVLIRLGANKQEAQKLRKTDDVLEISSKMGYQKDTVSNWYYSARFNFKSQFLYGYSYPNRDNPISKFMAPGYTFLGAGAEYGKNIDKMSLYLSPLTYKGTIVLDDKLADSGAYGVEPAVKDEQGNVIKDGQRVRSELGILITSSYETNLFQNIDFKSLIELYTDYVNSFGNVDINWELLVNFKVNDHVRTALGSHIIYDDDISTFKEVDGMQVEQGPKMQWKQILGVGVVFDF</sequence>
<feature type="signal peptide" evidence="1">
    <location>
        <begin position="1"/>
        <end position="18"/>
    </location>
</feature>
<dbReference type="InterPro" id="IPR021428">
    <property type="entry name" value="DUF3078"/>
</dbReference>
<evidence type="ECO:0000313" key="2">
    <source>
        <dbReference type="EMBL" id="SDZ74616.1"/>
    </source>
</evidence>
<reference evidence="3" key="1">
    <citation type="submission" date="2016-10" db="EMBL/GenBank/DDBJ databases">
        <authorList>
            <person name="Varghese N."/>
            <person name="Submissions S."/>
        </authorList>
    </citation>
    <scope>NUCLEOTIDE SEQUENCE [LARGE SCALE GENOMIC DNA]</scope>
    <source>
        <strain evidence="3">DSM 23842</strain>
    </source>
</reference>
<feature type="chain" id="PRO_5011433559" description="DUF3078 domain-containing protein" evidence="1">
    <location>
        <begin position="19"/>
        <end position="321"/>
    </location>
</feature>
<organism evidence="2 3">
    <name type="scientific">Bizionia paragorgiae</name>
    <dbReference type="NCBI Taxonomy" id="283786"/>
    <lineage>
        <taxon>Bacteria</taxon>
        <taxon>Pseudomonadati</taxon>
        <taxon>Bacteroidota</taxon>
        <taxon>Flavobacteriia</taxon>
        <taxon>Flavobacteriales</taxon>
        <taxon>Flavobacteriaceae</taxon>
        <taxon>Bizionia</taxon>
    </lineage>
</organism>
<dbReference type="AlphaFoldDB" id="A0A1H3VIL7"/>
<proteinExistence type="predicted"/>
<dbReference type="STRING" id="283786.SAMN04487990_101196"/>
<accession>A0A1H3VIL7</accession>